<dbReference type="InterPro" id="IPR016181">
    <property type="entry name" value="Acyl_CoA_acyltransferase"/>
</dbReference>
<evidence type="ECO:0000313" key="2">
    <source>
        <dbReference type="EMBL" id="TWH19197.1"/>
    </source>
</evidence>
<dbReference type="GO" id="GO:1990189">
    <property type="term" value="F:protein N-terminal-serine acetyltransferase activity"/>
    <property type="evidence" value="ECO:0007669"/>
    <property type="project" value="TreeGrafter"/>
</dbReference>
<gene>
    <name evidence="2" type="ORF">JD82_01020</name>
</gene>
<proteinExistence type="predicted"/>
<sequence>MSTVDVSHDVFRQLPVLTGDRVRLEPLAPSHLDGMMRMLSDPEARRLTGTHRTFDEDEVRDHLAALPLRGDRAHWAITDDGAFLGEAVLHELDPPNASVQFRICLVGPEVFGRGYGTEATRAVVDYAFDVAGLHRVGLEVFDFNVRAQRSYEKCGFVREGVHRGALWWNGIWHDVIAMGIIASDPRPA</sequence>
<dbReference type="Pfam" id="PF13302">
    <property type="entry name" value="Acetyltransf_3"/>
    <property type="match status" value="1"/>
</dbReference>
<evidence type="ECO:0000259" key="1">
    <source>
        <dbReference type="PROSITE" id="PS51186"/>
    </source>
</evidence>
<dbReference type="AlphaFoldDB" id="A0A660CBC8"/>
<feature type="domain" description="N-acetyltransferase" evidence="1">
    <location>
        <begin position="22"/>
        <end position="187"/>
    </location>
</feature>
<protein>
    <submittedName>
        <fullName evidence="2">RimJ/RimL family protein N-acetyltransferase</fullName>
    </submittedName>
</protein>
<dbReference type="Gene3D" id="3.40.630.30">
    <property type="match status" value="1"/>
</dbReference>
<reference evidence="2 3" key="1">
    <citation type="submission" date="2019-07" db="EMBL/GenBank/DDBJ databases">
        <title>R&amp;d 2014.</title>
        <authorList>
            <person name="Klenk H.-P."/>
        </authorList>
    </citation>
    <scope>NUCLEOTIDE SEQUENCE [LARGE SCALE GENOMIC DNA]</scope>
    <source>
        <strain evidence="2 3">DSM 43194</strain>
    </source>
</reference>
<dbReference type="Proteomes" id="UP000317303">
    <property type="component" value="Unassembled WGS sequence"/>
</dbReference>
<dbReference type="RefSeq" id="WP_030532648.1">
    <property type="nucleotide sequence ID" value="NZ_JOIJ01000009.1"/>
</dbReference>
<keyword evidence="2" id="KW-0808">Transferase</keyword>
<accession>A0A660CBC8</accession>
<dbReference type="PANTHER" id="PTHR43441">
    <property type="entry name" value="RIBOSOMAL-PROTEIN-SERINE ACETYLTRANSFERASE"/>
    <property type="match status" value="1"/>
</dbReference>
<dbReference type="EMBL" id="VLJV01000001">
    <property type="protein sequence ID" value="TWH19197.1"/>
    <property type="molecule type" value="Genomic_DNA"/>
</dbReference>
<keyword evidence="3" id="KW-1185">Reference proteome</keyword>
<dbReference type="GO" id="GO:0005737">
    <property type="term" value="C:cytoplasm"/>
    <property type="evidence" value="ECO:0007669"/>
    <property type="project" value="TreeGrafter"/>
</dbReference>
<dbReference type="PROSITE" id="PS51186">
    <property type="entry name" value="GNAT"/>
    <property type="match status" value="1"/>
</dbReference>
<comment type="caution">
    <text evidence="2">The sequence shown here is derived from an EMBL/GenBank/DDBJ whole genome shotgun (WGS) entry which is preliminary data.</text>
</comment>
<name>A0A660CBC8_9PSEU</name>
<dbReference type="InterPro" id="IPR051908">
    <property type="entry name" value="Ribosomal_N-acetyltransferase"/>
</dbReference>
<dbReference type="GO" id="GO:0008999">
    <property type="term" value="F:protein-N-terminal-alanine acetyltransferase activity"/>
    <property type="evidence" value="ECO:0007669"/>
    <property type="project" value="TreeGrafter"/>
</dbReference>
<dbReference type="SUPFAM" id="SSF55729">
    <property type="entry name" value="Acyl-CoA N-acyltransferases (Nat)"/>
    <property type="match status" value="1"/>
</dbReference>
<dbReference type="InterPro" id="IPR000182">
    <property type="entry name" value="GNAT_dom"/>
</dbReference>
<evidence type="ECO:0000313" key="3">
    <source>
        <dbReference type="Proteomes" id="UP000317303"/>
    </source>
</evidence>
<dbReference type="OrthoDB" id="9814648at2"/>
<organism evidence="2 3">
    <name type="scientific">Prauserella rugosa</name>
    <dbReference type="NCBI Taxonomy" id="43354"/>
    <lineage>
        <taxon>Bacteria</taxon>
        <taxon>Bacillati</taxon>
        <taxon>Actinomycetota</taxon>
        <taxon>Actinomycetes</taxon>
        <taxon>Pseudonocardiales</taxon>
        <taxon>Pseudonocardiaceae</taxon>
        <taxon>Prauserella</taxon>
    </lineage>
</organism>
<dbReference type="PANTHER" id="PTHR43441:SF2">
    <property type="entry name" value="FAMILY ACETYLTRANSFERASE, PUTATIVE (AFU_ORTHOLOGUE AFUA_7G00850)-RELATED"/>
    <property type="match status" value="1"/>
</dbReference>